<keyword evidence="2" id="KW-1185">Reference proteome</keyword>
<protein>
    <recommendedName>
        <fullName evidence="3">START domain-containing protein</fullName>
    </recommendedName>
</protein>
<dbReference type="AlphaFoldDB" id="A0A0R3UN86"/>
<gene>
    <name evidence="1" type="ORF">MCOS_LOCUS9248</name>
</gene>
<dbReference type="SUPFAM" id="SSF55961">
    <property type="entry name" value="Bet v1-like"/>
    <property type="match status" value="1"/>
</dbReference>
<evidence type="ECO:0008006" key="3">
    <source>
        <dbReference type="Google" id="ProtNLM"/>
    </source>
</evidence>
<organism evidence="1 2">
    <name type="scientific">Mesocestoides corti</name>
    <name type="common">Flatworm</name>
    <dbReference type="NCBI Taxonomy" id="53468"/>
    <lineage>
        <taxon>Eukaryota</taxon>
        <taxon>Metazoa</taxon>
        <taxon>Spiralia</taxon>
        <taxon>Lophotrochozoa</taxon>
        <taxon>Platyhelminthes</taxon>
        <taxon>Cestoda</taxon>
        <taxon>Eucestoda</taxon>
        <taxon>Cyclophyllidea</taxon>
        <taxon>Mesocestoididae</taxon>
        <taxon>Mesocestoides</taxon>
    </lineage>
</organism>
<reference evidence="1 2" key="1">
    <citation type="submission" date="2018-10" db="EMBL/GenBank/DDBJ databases">
        <authorList>
            <consortium name="Pathogen Informatics"/>
        </authorList>
    </citation>
    <scope>NUCLEOTIDE SEQUENCE [LARGE SCALE GENOMIC DNA]</scope>
</reference>
<proteinExistence type="predicted"/>
<dbReference type="InterPro" id="IPR051213">
    <property type="entry name" value="START_lipid_transfer"/>
</dbReference>
<dbReference type="Gene3D" id="3.30.530.20">
    <property type="match status" value="1"/>
</dbReference>
<dbReference type="EMBL" id="UXSR01005672">
    <property type="protein sequence ID" value="VDD83245.1"/>
    <property type="molecule type" value="Genomic_DNA"/>
</dbReference>
<accession>A0A0R3UN86</accession>
<evidence type="ECO:0000313" key="2">
    <source>
        <dbReference type="Proteomes" id="UP000267029"/>
    </source>
</evidence>
<dbReference type="OrthoDB" id="1295045at2759"/>
<name>A0A0R3UN86_MESCO</name>
<dbReference type="InterPro" id="IPR023393">
    <property type="entry name" value="START-like_dom_sf"/>
</dbReference>
<dbReference type="PANTHER" id="PTHR19308:SF8">
    <property type="entry name" value="STAR-RELATED LIPID TRANSFER PROTEIN 7, MITOCHONDRIAL"/>
    <property type="match status" value="1"/>
</dbReference>
<dbReference type="PANTHER" id="PTHR19308">
    <property type="entry name" value="PHOSPHATIDYLCHOLINE TRANSFER PROTEIN"/>
    <property type="match status" value="1"/>
</dbReference>
<dbReference type="STRING" id="53468.A0A0R3UN86"/>
<sequence length="306" mass="34516">MTKSRSQRILLGACIISFAQDSISEDEMIAAAEAFDIDKYNGYMTSTQKIKEVDDAPPTPRSQPVGRVYSSLESPLTFYIRDLRQSLRERRREFLNHLFQKNDLAICGVEEQTPIAQASQPGSIVLSELSGRLLSDGTGFVDSGWELMIDRPNLRMWRRPSCKPLSGSNESGRTVVSLYEYRVQLNLAYRRHWDKSVVVLESTKNGDDSGRTEVVRWVSKFPFPMARREYVYARRWWLTTAAKDTQAFALIISRTGSGSLTATSAIHRSGSDEIQSGSIVPVRAYESNMLIRSHGKIDEVSADFSK</sequence>
<evidence type="ECO:0000313" key="1">
    <source>
        <dbReference type="EMBL" id="VDD83245.1"/>
    </source>
</evidence>
<dbReference type="Proteomes" id="UP000267029">
    <property type="component" value="Unassembled WGS sequence"/>
</dbReference>